<proteinExistence type="predicted"/>
<dbReference type="Proteomes" id="UP000593560">
    <property type="component" value="Unassembled WGS sequence"/>
</dbReference>
<reference evidence="2 3" key="1">
    <citation type="journal article" date="2019" name="Genome Biol. Evol.">
        <title>Insights into the evolution of the New World diploid cottons (Gossypium, subgenus Houzingenia) based on genome sequencing.</title>
        <authorList>
            <person name="Grover C.E."/>
            <person name="Arick M.A. 2nd"/>
            <person name="Thrash A."/>
            <person name="Conover J.L."/>
            <person name="Sanders W.S."/>
            <person name="Peterson D.G."/>
            <person name="Frelichowski J.E."/>
            <person name="Scheffler J.A."/>
            <person name="Scheffler B.E."/>
            <person name="Wendel J.F."/>
        </authorList>
    </citation>
    <scope>NUCLEOTIDE SEQUENCE [LARGE SCALE GENOMIC DNA]</scope>
    <source>
        <strain evidence="2">0</strain>
        <tissue evidence="2">Leaf</tissue>
    </source>
</reference>
<protein>
    <submittedName>
        <fullName evidence="2">Uncharacterized protein</fullName>
    </submittedName>
</protein>
<dbReference type="AlphaFoldDB" id="A0A7J9H4N1"/>
<feature type="transmembrane region" description="Helical" evidence="1">
    <location>
        <begin position="42"/>
        <end position="67"/>
    </location>
</feature>
<organism evidence="2 3">
    <name type="scientific">Gossypium harknessii</name>
    <dbReference type="NCBI Taxonomy" id="34285"/>
    <lineage>
        <taxon>Eukaryota</taxon>
        <taxon>Viridiplantae</taxon>
        <taxon>Streptophyta</taxon>
        <taxon>Embryophyta</taxon>
        <taxon>Tracheophyta</taxon>
        <taxon>Spermatophyta</taxon>
        <taxon>Magnoliopsida</taxon>
        <taxon>eudicotyledons</taxon>
        <taxon>Gunneridae</taxon>
        <taxon>Pentapetalae</taxon>
        <taxon>rosids</taxon>
        <taxon>malvids</taxon>
        <taxon>Malvales</taxon>
        <taxon>Malvaceae</taxon>
        <taxon>Malvoideae</taxon>
        <taxon>Gossypium</taxon>
    </lineage>
</organism>
<name>A0A7J9H4N1_9ROSI</name>
<accession>A0A7J9H4N1</accession>
<dbReference type="OrthoDB" id="10421604at2759"/>
<evidence type="ECO:0000256" key="1">
    <source>
        <dbReference type="SAM" id="Phobius"/>
    </source>
</evidence>
<evidence type="ECO:0000313" key="2">
    <source>
        <dbReference type="EMBL" id="MBA0804767.1"/>
    </source>
</evidence>
<keyword evidence="3" id="KW-1185">Reference proteome</keyword>
<keyword evidence="1" id="KW-1133">Transmembrane helix</keyword>
<sequence length="68" mass="7786">MCSIVLLQSMVFMLQILCKPFFAILDSCVISILRNPNSCLPLWAGILMFRIIILLILTCINTMLIWLI</sequence>
<gene>
    <name evidence="2" type="ORF">Gohar_004334</name>
</gene>
<keyword evidence="1" id="KW-0472">Membrane</keyword>
<evidence type="ECO:0000313" key="3">
    <source>
        <dbReference type="Proteomes" id="UP000593560"/>
    </source>
</evidence>
<dbReference type="EMBL" id="JABFAD010000008">
    <property type="protein sequence ID" value="MBA0804767.1"/>
    <property type="molecule type" value="Genomic_DNA"/>
</dbReference>
<comment type="caution">
    <text evidence="2">The sequence shown here is derived from an EMBL/GenBank/DDBJ whole genome shotgun (WGS) entry which is preliminary data.</text>
</comment>
<keyword evidence="1" id="KW-0812">Transmembrane</keyword>